<organism evidence="2 3">
    <name type="scientific">Daldinia eschscholtzii</name>
    <dbReference type="NCBI Taxonomy" id="292717"/>
    <lineage>
        <taxon>Eukaryota</taxon>
        <taxon>Fungi</taxon>
        <taxon>Dikarya</taxon>
        <taxon>Ascomycota</taxon>
        <taxon>Pezizomycotina</taxon>
        <taxon>Sordariomycetes</taxon>
        <taxon>Xylariomycetidae</taxon>
        <taxon>Xylariales</taxon>
        <taxon>Hypoxylaceae</taxon>
        <taxon>Daldinia</taxon>
    </lineage>
</organism>
<gene>
    <name evidence="2" type="ORF">Daesc_009513</name>
</gene>
<feature type="region of interest" description="Disordered" evidence="1">
    <location>
        <begin position="213"/>
        <end position="274"/>
    </location>
</feature>
<reference evidence="2 3" key="1">
    <citation type="journal article" date="2024" name="Front Chem Biol">
        <title>Unveiling the potential of Daldinia eschscholtzii MFLUCC 19-0629 through bioactivity and bioinformatics studies for enhanced sustainable agriculture production.</title>
        <authorList>
            <person name="Brooks S."/>
            <person name="Weaver J.A."/>
            <person name="Klomchit A."/>
            <person name="Alharthi S.A."/>
            <person name="Onlamun T."/>
            <person name="Nurani R."/>
            <person name="Vong T.K."/>
            <person name="Alberti F."/>
            <person name="Greco C."/>
        </authorList>
    </citation>
    <scope>NUCLEOTIDE SEQUENCE [LARGE SCALE GENOMIC DNA]</scope>
    <source>
        <strain evidence="2">MFLUCC 19-0629</strain>
    </source>
</reference>
<sequence>MPEDRRAAASPASSGYAHDIPTTYASVAPFNYSVPYDTSLPTPVSVAGSPSMNERTAKIMHPYNQHRANSQQPTPPSTSRPWPNYQINAPADILEMQGLESSHSSSDHGQMVSEPQFQWGQYTVSSNEAPEEMPTHITHPSLFSVAPTDLVRPAISMHPSSMPLPAPSQVPVLQNSPDPRDLAPSVGPMESMHHHYPNIVHQPQVIMDFTSYRRKSKSRTGRLGRPPKRPRAQNRGLSKRDGEDLMDPQLSSSNGDNTSTTKAPGRSITLRPDAPEKDRFILELRCQMDNDKGKGIWEEITKKYEERFGKRRQESLQMNLTRAVLKYAEWPAEEDEALRRAVEELDRRRYADLAKLMKEKYGGCQAWEWKEGHILKRLIDLGIEEFDPEDVTKKPRRKSKKAMAKRSNTKSWGVPGTTSLPYEDDTRTISTISSEQENYILEHYCKPDPESSDPDAMNGVLEHPNPLPPKGTANEDPGESRSERVAKQACEQILSRRDDHHVYGAVPMVDSH</sequence>
<feature type="region of interest" description="Disordered" evidence="1">
    <location>
        <begin position="1"/>
        <end position="20"/>
    </location>
</feature>
<evidence type="ECO:0000313" key="3">
    <source>
        <dbReference type="Proteomes" id="UP001369815"/>
    </source>
</evidence>
<name>A0AAX6MAE4_9PEZI</name>
<dbReference type="AlphaFoldDB" id="A0AAX6MAE4"/>
<dbReference type="CDD" id="cd00167">
    <property type="entry name" value="SANT"/>
    <property type="match status" value="1"/>
</dbReference>
<feature type="region of interest" description="Disordered" evidence="1">
    <location>
        <begin position="160"/>
        <end position="189"/>
    </location>
</feature>
<accession>A0AAX6MAE4</accession>
<dbReference type="EMBL" id="JBANMG010000009">
    <property type="protein sequence ID" value="KAK6949434.1"/>
    <property type="molecule type" value="Genomic_DNA"/>
</dbReference>
<dbReference type="Proteomes" id="UP001369815">
    <property type="component" value="Unassembled WGS sequence"/>
</dbReference>
<proteinExistence type="predicted"/>
<evidence type="ECO:0000256" key="1">
    <source>
        <dbReference type="SAM" id="MobiDB-lite"/>
    </source>
</evidence>
<keyword evidence="3" id="KW-1185">Reference proteome</keyword>
<feature type="compositionally biased region" description="Polar residues" evidence="1">
    <location>
        <begin position="249"/>
        <end position="262"/>
    </location>
</feature>
<protein>
    <submittedName>
        <fullName evidence="2">Uncharacterized protein</fullName>
    </submittedName>
</protein>
<comment type="caution">
    <text evidence="2">The sequence shown here is derived from an EMBL/GenBank/DDBJ whole genome shotgun (WGS) entry which is preliminary data.</text>
</comment>
<evidence type="ECO:0000313" key="2">
    <source>
        <dbReference type="EMBL" id="KAK6949434.1"/>
    </source>
</evidence>
<feature type="compositionally biased region" description="Basic residues" evidence="1">
    <location>
        <begin position="394"/>
        <end position="408"/>
    </location>
</feature>
<dbReference type="InterPro" id="IPR001005">
    <property type="entry name" value="SANT/Myb"/>
</dbReference>
<feature type="compositionally biased region" description="Basic residues" evidence="1">
    <location>
        <begin position="213"/>
        <end position="232"/>
    </location>
</feature>
<feature type="region of interest" description="Disordered" evidence="1">
    <location>
        <begin position="445"/>
        <end position="488"/>
    </location>
</feature>
<feature type="region of interest" description="Disordered" evidence="1">
    <location>
        <begin position="390"/>
        <end position="424"/>
    </location>
</feature>